<feature type="transmembrane region" description="Helical" evidence="6">
    <location>
        <begin position="23"/>
        <end position="42"/>
    </location>
</feature>
<accession>F0RVC6</accession>
<dbReference type="AlphaFoldDB" id="F0RVC6"/>
<sequence length="236" mass="26163">MSERNSSILQNVTARERTILKNVYLWMTAGLGLTALVAFFVASNPSLLRALVGNTLGFLLIVVGQFALVFYLSARLDRMSQSSAIGAFLAYSALNGIMLSTLFAVYAGVVIYKTFFTTALMFGGMSLYAMTTKRDLNKIGSYLVMGLWGLIIASLINMFFRSSGLDYLISFIGVGIFLGLTAWDTQKIIRMNEQYGSAIDEETFTKLSIIGALSLYLDFLNLFLFLLRIFGRSNNR</sequence>
<feature type="transmembrane region" description="Helical" evidence="6">
    <location>
        <begin position="142"/>
        <end position="160"/>
    </location>
</feature>
<keyword evidence="4 6" id="KW-1133">Transmembrane helix</keyword>
<dbReference type="eggNOG" id="COG0670">
    <property type="taxonomic scope" value="Bacteria"/>
</dbReference>
<evidence type="ECO:0000256" key="5">
    <source>
        <dbReference type="ARBA" id="ARBA00023136"/>
    </source>
</evidence>
<dbReference type="GO" id="GO:0005886">
    <property type="term" value="C:plasma membrane"/>
    <property type="evidence" value="ECO:0007669"/>
    <property type="project" value="TreeGrafter"/>
</dbReference>
<keyword evidence="5 6" id="KW-0472">Membrane</keyword>
<feature type="transmembrane region" description="Helical" evidence="6">
    <location>
        <begin position="110"/>
        <end position="130"/>
    </location>
</feature>
<dbReference type="PANTHER" id="PTHR23291">
    <property type="entry name" value="BAX INHIBITOR-RELATED"/>
    <property type="match status" value="1"/>
</dbReference>
<evidence type="ECO:0000256" key="6">
    <source>
        <dbReference type="RuleBase" id="RU004379"/>
    </source>
</evidence>
<dbReference type="RefSeq" id="WP_013606769.1">
    <property type="nucleotide sequence ID" value="NC_015152.1"/>
</dbReference>
<feature type="transmembrane region" description="Helical" evidence="6">
    <location>
        <begin position="48"/>
        <end position="72"/>
    </location>
</feature>
<name>F0RVC6_SPHGB</name>
<dbReference type="Pfam" id="PF01027">
    <property type="entry name" value="Bax1-I"/>
    <property type="match status" value="1"/>
</dbReference>
<protein>
    <recommendedName>
        <fullName evidence="9">Bax inhibitor-1/YccA family protein</fullName>
    </recommendedName>
</protein>
<evidence type="ECO:0008006" key="9">
    <source>
        <dbReference type="Google" id="ProtNLM"/>
    </source>
</evidence>
<reference evidence="8" key="1">
    <citation type="submission" date="2011-02" db="EMBL/GenBank/DDBJ databases">
        <title>Complete sequence of Spirochaeta sp. Buddy.</title>
        <authorList>
            <person name="Lucas S."/>
            <person name="Copeland A."/>
            <person name="Lapidus A."/>
            <person name="Cheng J.-F."/>
            <person name="Goodwin L."/>
            <person name="Pitluck S."/>
            <person name="Zeytun A."/>
            <person name="Detter J.C."/>
            <person name="Han C."/>
            <person name="Tapia R."/>
            <person name="Land M."/>
            <person name="Hauser L."/>
            <person name="Kyrpides N."/>
            <person name="Ivanova N."/>
            <person name="Mikhailova N."/>
            <person name="Pagani I."/>
            <person name="Ritalahti K.M."/>
            <person name="Loeffler F.E."/>
            <person name="Woyke T."/>
        </authorList>
    </citation>
    <scope>NUCLEOTIDE SEQUENCE [LARGE SCALE GENOMIC DNA]</scope>
    <source>
        <strain evidence="8">ATCC BAA-1886 / DSM 22777 / Buddy</strain>
    </source>
</reference>
<keyword evidence="3 6" id="KW-0812">Transmembrane</keyword>
<dbReference type="KEGG" id="sbu:SpiBuddy_1093"/>
<dbReference type="HOGENOM" id="CLU_058671_1_0_12"/>
<dbReference type="EMBL" id="CP002541">
    <property type="protein sequence ID" value="ADY12918.1"/>
    <property type="molecule type" value="Genomic_DNA"/>
</dbReference>
<keyword evidence="8" id="KW-1185">Reference proteome</keyword>
<evidence type="ECO:0000256" key="4">
    <source>
        <dbReference type="ARBA" id="ARBA00022989"/>
    </source>
</evidence>
<dbReference type="InterPro" id="IPR006214">
    <property type="entry name" value="Bax_inhibitor_1-related"/>
</dbReference>
<proteinExistence type="inferred from homology"/>
<evidence type="ECO:0000313" key="8">
    <source>
        <dbReference type="Proteomes" id="UP000008466"/>
    </source>
</evidence>
<gene>
    <name evidence="7" type="ordered locus">SpiBuddy_1093</name>
</gene>
<dbReference type="STRING" id="158189.SpiBuddy_1093"/>
<comment type="subcellular location">
    <subcellularLocation>
        <location evidence="1">Membrane</location>
        <topology evidence="1">Multi-pass membrane protein</topology>
    </subcellularLocation>
</comment>
<dbReference type="PANTHER" id="PTHR23291:SF50">
    <property type="entry name" value="PROTEIN LIFEGUARD 4"/>
    <property type="match status" value="1"/>
</dbReference>
<organism evidence="7 8">
    <name type="scientific">Sphaerochaeta globosa (strain ATCC BAA-1886 / DSM 22777 / Buddy)</name>
    <name type="common">Spirochaeta sp. (strain Buddy)</name>
    <dbReference type="NCBI Taxonomy" id="158189"/>
    <lineage>
        <taxon>Bacteria</taxon>
        <taxon>Pseudomonadati</taxon>
        <taxon>Spirochaetota</taxon>
        <taxon>Spirochaetia</taxon>
        <taxon>Spirochaetales</taxon>
        <taxon>Sphaerochaetaceae</taxon>
        <taxon>Sphaerochaeta</taxon>
    </lineage>
</organism>
<dbReference type="CDD" id="cd10432">
    <property type="entry name" value="BI-1-like_bacterial"/>
    <property type="match status" value="1"/>
</dbReference>
<feature type="transmembrane region" description="Helical" evidence="6">
    <location>
        <begin position="204"/>
        <end position="230"/>
    </location>
</feature>
<feature type="transmembrane region" description="Helical" evidence="6">
    <location>
        <begin position="166"/>
        <end position="183"/>
    </location>
</feature>
<dbReference type="OrthoDB" id="9793828at2"/>
<comment type="similarity">
    <text evidence="2 6">Belongs to the BI1 family.</text>
</comment>
<dbReference type="Proteomes" id="UP000008466">
    <property type="component" value="Chromosome"/>
</dbReference>
<evidence type="ECO:0000256" key="2">
    <source>
        <dbReference type="ARBA" id="ARBA00010350"/>
    </source>
</evidence>
<evidence type="ECO:0000256" key="3">
    <source>
        <dbReference type="ARBA" id="ARBA00022692"/>
    </source>
</evidence>
<evidence type="ECO:0000256" key="1">
    <source>
        <dbReference type="ARBA" id="ARBA00004141"/>
    </source>
</evidence>
<evidence type="ECO:0000313" key="7">
    <source>
        <dbReference type="EMBL" id="ADY12918.1"/>
    </source>
</evidence>